<proteinExistence type="predicted"/>
<dbReference type="EMBL" id="HBGB01014714">
    <property type="protein sequence ID" value="CAD9053436.1"/>
    <property type="molecule type" value="Transcribed_RNA"/>
</dbReference>
<dbReference type="AlphaFoldDB" id="A0A7S1JSS6"/>
<gene>
    <name evidence="1" type="ORF">VBRA1451_LOCUS8499</name>
</gene>
<evidence type="ECO:0000313" key="1">
    <source>
        <dbReference type="EMBL" id="CAD9053436.1"/>
    </source>
</evidence>
<name>A0A7S1JSS6_9ALVE</name>
<protein>
    <submittedName>
        <fullName evidence="1">Uncharacterized protein</fullName>
    </submittedName>
</protein>
<reference evidence="1" key="1">
    <citation type="submission" date="2021-01" db="EMBL/GenBank/DDBJ databases">
        <authorList>
            <person name="Corre E."/>
            <person name="Pelletier E."/>
            <person name="Niang G."/>
            <person name="Scheremetjew M."/>
            <person name="Finn R."/>
            <person name="Kale V."/>
            <person name="Holt S."/>
            <person name="Cochrane G."/>
            <person name="Meng A."/>
            <person name="Brown T."/>
            <person name="Cohen L."/>
        </authorList>
    </citation>
    <scope>NUCLEOTIDE SEQUENCE</scope>
    <source>
        <strain evidence="1">CCMP3346</strain>
    </source>
</reference>
<organism evidence="1">
    <name type="scientific">Vitrella brassicaformis</name>
    <dbReference type="NCBI Taxonomy" id="1169539"/>
    <lineage>
        <taxon>Eukaryota</taxon>
        <taxon>Sar</taxon>
        <taxon>Alveolata</taxon>
        <taxon>Colpodellida</taxon>
        <taxon>Vitrellaceae</taxon>
        <taxon>Vitrella</taxon>
    </lineage>
</organism>
<accession>A0A7S1JSS6</accession>
<sequence>MGSIIPVVKIPVPHPPLPEEQWPSGPSILAVNDAYERYTPDLALAPSFAHYWMVVEYVNLDGTVDADDLPKFREAMLKVQEMEKEVRCVPQPGDHLTDPSAVICLSVSNWSCL</sequence>